<dbReference type="Pfam" id="PF02709">
    <property type="entry name" value="Glyco_transf_7C"/>
    <property type="match status" value="1"/>
</dbReference>
<evidence type="ECO:0000259" key="2">
    <source>
        <dbReference type="Pfam" id="PF00535"/>
    </source>
</evidence>
<evidence type="ECO:0000313" key="5">
    <source>
        <dbReference type="Proteomes" id="UP000186953"/>
    </source>
</evidence>
<reference evidence="5" key="1">
    <citation type="submission" date="2017-01" db="EMBL/GenBank/DDBJ databases">
        <authorList>
            <person name="Varghese N."/>
            <person name="Submissions S."/>
        </authorList>
    </citation>
    <scope>NUCLEOTIDE SEQUENCE [LARGE SCALE GENOMIC DNA]</scope>
    <source>
        <strain evidence="5">DSM 15366</strain>
    </source>
</reference>
<dbReference type="InterPro" id="IPR029044">
    <property type="entry name" value="Nucleotide-diphossugar_trans"/>
</dbReference>
<accession>A0A1N6SDL1</accession>
<sequence>MVKLSIIISYYKGLDKLKLILKALNNQSNFEFEAIISEDDNNSETIKFLDQEQKNYSFSILHVHQETDNGFRKNQMLNKSIKISNADTLAFIDGDCIPHKHFAKTYINNIQKGFMLKGRRVNLGEQITKEIHRNNDIGLLNLIRIFKSDSKKKKEALYTAPFSLVWSMTNKGLLGCNWGISKEHLIAINGFDEDYVKAAVGEDTDIEWRLKANGIKSISVKNKAIVYHLYHEKGYSAEDVAHNRELLKTKLQENNFVCINGLERKKQ</sequence>
<evidence type="ECO:0000256" key="1">
    <source>
        <dbReference type="ARBA" id="ARBA00022679"/>
    </source>
</evidence>
<dbReference type="SUPFAM" id="SSF53448">
    <property type="entry name" value="Nucleotide-diphospho-sugar transferases"/>
    <property type="match status" value="1"/>
</dbReference>
<dbReference type="Proteomes" id="UP000186953">
    <property type="component" value="Unassembled WGS sequence"/>
</dbReference>
<keyword evidence="5" id="KW-1185">Reference proteome</keyword>
<protein>
    <submittedName>
        <fullName evidence="4">Glycosyltransferase like family 2</fullName>
    </submittedName>
</protein>
<dbReference type="Pfam" id="PF00535">
    <property type="entry name" value="Glycos_transf_2"/>
    <property type="match status" value="1"/>
</dbReference>
<dbReference type="OrthoDB" id="9801954at2"/>
<dbReference type="EMBL" id="FTMA01000001">
    <property type="protein sequence ID" value="SIQ39223.1"/>
    <property type="molecule type" value="Genomic_DNA"/>
</dbReference>
<dbReference type="PANTHER" id="PTHR43685:SF3">
    <property type="entry name" value="SLR2126 PROTEIN"/>
    <property type="match status" value="1"/>
</dbReference>
<organism evidence="4 5">
    <name type="scientific">Maribacter ulvicola</name>
    <dbReference type="NCBI Taxonomy" id="228959"/>
    <lineage>
        <taxon>Bacteria</taxon>
        <taxon>Pseudomonadati</taxon>
        <taxon>Bacteroidota</taxon>
        <taxon>Flavobacteriia</taxon>
        <taxon>Flavobacteriales</taxon>
        <taxon>Flavobacteriaceae</taxon>
        <taxon>Maribacter</taxon>
    </lineage>
</organism>
<name>A0A1N6SDL1_9FLAO</name>
<dbReference type="InterPro" id="IPR001173">
    <property type="entry name" value="Glyco_trans_2-like"/>
</dbReference>
<proteinExistence type="predicted"/>
<dbReference type="GO" id="GO:0016740">
    <property type="term" value="F:transferase activity"/>
    <property type="evidence" value="ECO:0007669"/>
    <property type="project" value="UniProtKB-KW"/>
</dbReference>
<dbReference type="Gene3D" id="3.90.550.10">
    <property type="entry name" value="Spore Coat Polysaccharide Biosynthesis Protein SpsA, Chain A"/>
    <property type="match status" value="1"/>
</dbReference>
<dbReference type="InterPro" id="IPR027791">
    <property type="entry name" value="Galactosyl_T_C"/>
</dbReference>
<evidence type="ECO:0000259" key="3">
    <source>
        <dbReference type="Pfam" id="PF02709"/>
    </source>
</evidence>
<feature type="domain" description="Glycosyltransferase 2-like" evidence="2">
    <location>
        <begin position="5"/>
        <end position="153"/>
    </location>
</feature>
<dbReference type="PANTHER" id="PTHR43685">
    <property type="entry name" value="GLYCOSYLTRANSFERASE"/>
    <property type="match status" value="1"/>
</dbReference>
<dbReference type="InterPro" id="IPR050834">
    <property type="entry name" value="Glycosyltransf_2"/>
</dbReference>
<dbReference type="AlphaFoldDB" id="A0A1N6SDL1"/>
<feature type="domain" description="Galactosyltransferase C-terminal" evidence="3">
    <location>
        <begin position="168"/>
        <end position="232"/>
    </location>
</feature>
<gene>
    <name evidence="4" type="ORF">SAMN05421797_1011626</name>
</gene>
<dbReference type="STRING" id="228959.SAMN05421797_1011626"/>
<evidence type="ECO:0000313" key="4">
    <source>
        <dbReference type="EMBL" id="SIQ39223.1"/>
    </source>
</evidence>
<dbReference type="RefSeq" id="WP_076547803.1">
    <property type="nucleotide sequence ID" value="NZ_FTMA01000001.1"/>
</dbReference>
<keyword evidence="1 4" id="KW-0808">Transferase</keyword>